<accession>A0A1M5UNQ8</accession>
<dbReference type="SUPFAM" id="SSF82549">
    <property type="entry name" value="DAK1/DegV-like"/>
    <property type="match status" value="1"/>
</dbReference>
<organism evidence="3 4">
    <name type="scientific">Clostridium grantii DSM 8605</name>
    <dbReference type="NCBI Taxonomy" id="1121316"/>
    <lineage>
        <taxon>Bacteria</taxon>
        <taxon>Bacillati</taxon>
        <taxon>Bacillota</taxon>
        <taxon>Clostridia</taxon>
        <taxon>Eubacteriales</taxon>
        <taxon>Clostridiaceae</taxon>
        <taxon>Clostridium</taxon>
    </lineage>
</organism>
<dbReference type="GO" id="GO:0008289">
    <property type="term" value="F:lipid binding"/>
    <property type="evidence" value="ECO:0007669"/>
    <property type="project" value="UniProtKB-KW"/>
</dbReference>
<dbReference type="RefSeq" id="WP_073338148.1">
    <property type="nucleotide sequence ID" value="NZ_FQXM01000008.1"/>
</dbReference>
<name>A0A1M5UNQ8_9CLOT</name>
<gene>
    <name evidence="3" type="ORF">SAMN02745207_01855</name>
</gene>
<dbReference type="InterPro" id="IPR043168">
    <property type="entry name" value="DegV_C"/>
</dbReference>
<dbReference type="InterPro" id="IPR003797">
    <property type="entry name" value="DegV"/>
</dbReference>
<dbReference type="InterPro" id="IPR050270">
    <property type="entry name" value="DegV_domain_contain"/>
</dbReference>
<dbReference type="PANTHER" id="PTHR33434">
    <property type="entry name" value="DEGV DOMAIN-CONTAINING PROTEIN DR_1986-RELATED"/>
    <property type="match status" value="1"/>
</dbReference>
<reference evidence="3 4" key="1">
    <citation type="submission" date="2016-11" db="EMBL/GenBank/DDBJ databases">
        <authorList>
            <person name="Jaros S."/>
            <person name="Januszkiewicz K."/>
            <person name="Wedrychowicz H."/>
        </authorList>
    </citation>
    <scope>NUCLEOTIDE SEQUENCE [LARGE SCALE GENOMIC DNA]</scope>
    <source>
        <strain evidence="3 4">DSM 8605</strain>
    </source>
</reference>
<evidence type="ECO:0000256" key="2">
    <source>
        <dbReference type="ARBA" id="ARBA00023121"/>
    </source>
</evidence>
<dbReference type="Pfam" id="PF02645">
    <property type="entry name" value="DegV"/>
    <property type="match status" value="1"/>
</dbReference>
<keyword evidence="4" id="KW-1185">Reference proteome</keyword>
<dbReference type="OrthoDB" id="9781230at2"/>
<dbReference type="PROSITE" id="PS51482">
    <property type="entry name" value="DEGV"/>
    <property type="match status" value="1"/>
</dbReference>
<evidence type="ECO:0000313" key="4">
    <source>
        <dbReference type="Proteomes" id="UP000184447"/>
    </source>
</evidence>
<comment type="function">
    <text evidence="1">May bind long-chain fatty acids, such as palmitate, and may play a role in lipid transport or fatty acid metabolism.</text>
</comment>
<dbReference type="PANTHER" id="PTHR33434:SF3">
    <property type="entry name" value="DEGV DOMAIN-CONTAINING PROTEIN YITS"/>
    <property type="match status" value="1"/>
</dbReference>
<proteinExistence type="predicted"/>
<dbReference type="Gene3D" id="3.40.50.10170">
    <property type="match status" value="1"/>
</dbReference>
<dbReference type="AlphaFoldDB" id="A0A1M5UNQ8"/>
<dbReference type="EMBL" id="FQXM01000008">
    <property type="protein sequence ID" value="SHH64692.1"/>
    <property type="molecule type" value="Genomic_DNA"/>
</dbReference>
<dbReference type="STRING" id="1121316.SAMN02745207_01855"/>
<keyword evidence="2" id="KW-0446">Lipid-binding</keyword>
<evidence type="ECO:0000256" key="1">
    <source>
        <dbReference type="ARBA" id="ARBA00003238"/>
    </source>
</evidence>
<evidence type="ECO:0000313" key="3">
    <source>
        <dbReference type="EMBL" id="SHH64692.1"/>
    </source>
</evidence>
<dbReference type="NCBIfam" id="TIGR00762">
    <property type="entry name" value="DegV"/>
    <property type="match status" value="1"/>
</dbReference>
<sequence length="284" mass="31267">MEKIALVADSASDLTKEQIEKYNVTVLPLKIIYKNNEYLDGIDITPEEVYERLEEEIPSTSLPSPQDIENVFTKLENEGYTHVIAIPLSSNLSGTYNTVKLIADNHPKLTSTIFDSKSLTLGTGSLVLACGEMLQQGKSYKEIVEQLPLMRDNVTVYYVVDTLKYLIKGGRIGKVSGTIGSLLNLKPIISIDKDGVYYTYAKIRGKKQATSKLISIAEESLKKGKAKIWIMHGGCLDEGKAILEKFKNMPNITSLEFGCISPALGVHTGKGLIGLIIANEPFHN</sequence>
<protein>
    <submittedName>
        <fullName evidence="3">EDD domain protein, DegV family</fullName>
    </submittedName>
</protein>
<dbReference type="Gene3D" id="3.30.1180.10">
    <property type="match status" value="1"/>
</dbReference>
<dbReference type="Proteomes" id="UP000184447">
    <property type="component" value="Unassembled WGS sequence"/>
</dbReference>